<reference evidence="1 2" key="1">
    <citation type="submission" date="2019-02" db="EMBL/GenBank/DDBJ databases">
        <title>Jishengella sp. nov., isolated from a root of Zingiber montanum.</title>
        <authorList>
            <person name="Kuncharoen N."/>
            <person name="Kudo T."/>
            <person name="Masahiro Y."/>
            <person name="Ohkuma M."/>
            <person name="Tanasupawat S."/>
        </authorList>
    </citation>
    <scope>NUCLEOTIDE SEQUENCE [LARGE SCALE GENOMIC DNA]</scope>
    <source>
        <strain evidence="1 2">PLAI 1-1</strain>
    </source>
</reference>
<proteinExistence type="predicted"/>
<sequence length="108" mass="11893">MSENNRPSYVALVAALRSEFSPRALEALKIQLAEYLHHRSSISTLTQAVIDAGSVTYNPGDDVHPAVRGWFDSSLTAQECTHGGDCLVHPDARQVHNFDAEPDRRPLP</sequence>
<dbReference type="RefSeq" id="WP_131303603.1">
    <property type="nucleotide sequence ID" value="NZ_SJJR01000006.1"/>
</dbReference>
<dbReference type="Proteomes" id="UP000292274">
    <property type="component" value="Unassembled WGS sequence"/>
</dbReference>
<dbReference type="AlphaFoldDB" id="A0A4R0GJX8"/>
<evidence type="ECO:0000313" key="1">
    <source>
        <dbReference type="EMBL" id="TCB97556.1"/>
    </source>
</evidence>
<name>A0A4R0GJX8_9ACTN</name>
<protein>
    <submittedName>
        <fullName evidence="1">Uncharacterized protein</fullName>
    </submittedName>
</protein>
<gene>
    <name evidence="1" type="ORF">E0H26_11600</name>
</gene>
<organism evidence="1 2">
    <name type="scientific">Micromonospora zingiberis</name>
    <dbReference type="NCBI Taxonomy" id="2053011"/>
    <lineage>
        <taxon>Bacteria</taxon>
        <taxon>Bacillati</taxon>
        <taxon>Actinomycetota</taxon>
        <taxon>Actinomycetes</taxon>
        <taxon>Micromonosporales</taxon>
        <taxon>Micromonosporaceae</taxon>
        <taxon>Micromonospora</taxon>
    </lineage>
</organism>
<keyword evidence="2" id="KW-1185">Reference proteome</keyword>
<comment type="caution">
    <text evidence="1">The sequence shown here is derived from an EMBL/GenBank/DDBJ whole genome shotgun (WGS) entry which is preliminary data.</text>
</comment>
<dbReference type="EMBL" id="SJJR01000006">
    <property type="protein sequence ID" value="TCB97556.1"/>
    <property type="molecule type" value="Genomic_DNA"/>
</dbReference>
<accession>A0A4R0GJX8</accession>
<evidence type="ECO:0000313" key="2">
    <source>
        <dbReference type="Proteomes" id="UP000292274"/>
    </source>
</evidence>